<comment type="caution">
    <text evidence="10">The sequence shown here is derived from an EMBL/GenBank/DDBJ whole genome shotgun (WGS) entry which is preliminary data.</text>
</comment>
<comment type="subcellular location">
    <subcellularLocation>
        <location evidence="1">Cell membrane</location>
        <topology evidence="1">Multi-pass membrane protein</topology>
    </subcellularLocation>
</comment>
<name>A0ABQ0IR88_9ACTN</name>
<feature type="transmembrane region" description="Helical" evidence="8">
    <location>
        <begin position="245"/>
        <end position="263"/>
    </location>
</feature>
<keyword evidence="4 8" id="KW-0812">Transmembrane</keyword>
<keyword evidence="5 8" id="KW-1133">Transmembrane helix</keyword>
<keyword evidence="6 8" id="KW-0472">Membrane</keyword>
<dbReference type="Proteomes" id="UP000035021">
    <property type="component" value="Unassembled WGS sequence"/>
</dbReference>
<gene>
    <name evidence="10" type="ORF">GP2_050_00090</name>
</gene>
<keyword evidence="3" id="KW-1003">Cell membrane</keyword>
<evidence type="ECO:0000259" key="9">
    <source>
        <dbReference type="Pfam" id="PF12698"/>
    </source>
</evidence>
<evidence type="ECO:0000256" key="8">
    <source>
        <dbReference type="SAM" id="Phobius"/>
    </source>
</evidence>
<keyword evidence="7" id="KW-0046">Antibiotic resistance</keyword>
<evidence type="ECO:0000256" key="6">
    <source>
        <dbReference type="ARBA" id="ARBA00023136"/>
    </source>
</evidence>
<accession>A0ABQ0IR88</accession>
<evidence type="ECO:0000313" key="11">
    <source>
        <dbReference type="Proteomes" id="UP000035021"/>
    </source>
</evidence>
<dbReference type="InterPro" id="IPR051328">
    <property type="entry name" value="T7SS_ABC-Transporter"/>
</dbReference>
<dbReference type="EMBL" id="BAOQ01000050">
    <property type="protein sequence ID" value="GAC86015.1"/>
    <property type="molecule type" value="Genomic_DNA"/>
</dbReference>
<evidence type="ECO:0000256" key="2">
    <source>
        <dbReference type="ARBA" id="ARBA00007783"/>
    </source>
</evidence>
<dbReference type="PANTHER" id="PTHR43077:SF8">
    <property type="entry name" value="DOXORUBICIN RESISTANCE ABC TRANSPORTER PERMEASE PROTEIN DRRB"/>
    <property type="match status" value="1"/>
</dbReference>
<dbReference type="Pfam" id="PF12698">
    <property type="entry name" value="ABC2_membrane_3"/>
    <property type="match status" value="1"/>
</dbReference>
<feature type="transmembrane region" description="Helical" evidence="8">
    <location>
        <begin position="118"/>
        <end position="145"/>
    </location>
</feature>
<dbReference type="RefSeq" id="WP_006902278.1">
    <property type="nucleotide sequence ID" value="NZ_BAOQ01000050.1"/>
</dbReference>
<dbReference type="PIRSF" id="PIRSF006648">
    <property type="entry name" value="DrrB"/>
    <property type="match status" value="1"/>
</dbReference>
<feature type="transmembrane region" description="Helical" evidence="8">
    <location>
        <begin position="74"/>
        <end position="97"/>
    </location>
</feature>
<feature type="transmembrane region" description="Helical" evidence="8">
    <location>
        <begin position="42"/>
        <end position="62"/>
    </location>
</feature>
<comment type="similarity">
    <text evidence="2">Belongs to the ABC-2 integral membrane protein family.</text>
</comment>
<dbReference type="InterPro" id="IPR000412">
    <property type="entry name" value="ABC_2_transport"/>
</dbReference>
<dbReference type="InterPro" id="IPR013525">
    <property type="entry name" value="ABC2_TM"/>
</dbReference>
<protein>
    <submittedName>
        <fullName evidence="10">ABC transporter permease protein</fullName>
    </submittedName>
</protein>
<evidence type="ECO:0000256" key="4">
    <source>
        <dbReference type="ARBA" id="ARBA00022692"/>
    </source>
</evidence>
<sequence>MPSSVLKSSTLQTPVEARVRPLQQWWALSGRGVSKVLRNGEFVFAFISPAFLALCFYLPLSALMDVYGVDYAQFLMPIIVLQSVGFAASSAAMRASFDDTEGINTRFRVLPMPLAVPMFARLATNAVLLVVSLVCATVACLITGWRPMGGVVGTIGLYVVALVVGLLLGLLADGVGLISGSPQATSQALVFPTLILGMASSGFVPISQFPEWIQPFVRNQPISQFVNVMRAADTGSLTWEILTPTLWWCVCMFVTAVLLLWLGNRKVRA</sequence>
<evidence type="ECO:0000313" key="10">
    <source>
        <dbReference type="EMBL" id="GAC86015.1"/>
    </source>
</evidence>
<dbReference type="PANTHER" id="PTHR43077">
    <property type="entry name" value="TRANSPORT PERMEASE YVFS-RELATED"/>
    <property type="match status" value="1"/>
</dbReference>
<proteinExistence type="inferred from homology"/>
<feature type="transmembrane region" description="Helical" evidence="8">
    <location>
        <begin position="151"/>
        <end position="172"/>
    </location>
</feature>
<reference evidence="10 11" key="1">
    <citation type="submission" date="2013-02" db="EMBL/GenBank/DDBJ databases">
        <title>Whole genome shotgun sequence of Gordonia paraffinivorans NBRC 108238.</title>
        <authorList>
            <person name="Isaki-Nakamura S."/>
            <person name="Hosoyama A."/>
            <person name="Tsuchikane K."/>
            <person name="Ando Y."/>
            <person name="Baba S."/>
            <person name="Ohji S."/>
            <person name="Hamada M."/>
            <person name="Tamura T."/>
            <person name="Yamazoe A."/>
            <person name="Yamazaki S."/>
            <person name="Fujita N."/>
        </authorList>
    </citation>
    <scope>NUCLEOTIDE SEQUENCE [LARGE SCALE GENOMIC DNA]</scope>
    <source>
        <strain evidence="10 11">NBRC 108238</strain>
    </source>
</reference>
<evidence type="ECO:0000256" key="1">
    <source>
        <dbReference type="ARBA" id="ARBA00004651"/>
    </source>
</evidence>
<evidence type="ECO:0000256" key="7">
    <source>
        <dbReference type="ARBA" id="ARBA00023251"/>
    </source>
</evidence>
<evidence type="ECO:0000256" key="5">
    <source>
        <dbReference type="ARBA" id="ARBA00022989"/>
    </source>
</evidence>
<evidence type="ECO:0000256" key="3">
    <source>
        <dbReference type="ARBA" id="ARBA00022475"/>
    </source>
</evidence>
<organism evidence="10 11">
    <name type="scientific">Gordonia paraffinivorans NBRC 108238</name>
    <dbReference type="NCBI Taxonomy" id="1223543"/>
    <lineage>
        <taxon>Bacteria</taxon>
        <taxon>Bacillati</taxon>
        <taxon>Actinomycetota</taxon>
        <taxon>Actinomycetes</taxon>
        <taxon>Mycobacteriales</taxon>
        <taxon>Gordoniaceae</taxon>
        <taxon>Gordonia</taxon>
    </lineage>
</organism>
<feature type="domain" description="ABC-2 type transporter transmembrane" evidence="9">
    <location>
        <begin position="70"/>
        <end position="262"/>
    </location>
</feature>
<keyword evidence="11" id="KW-1185">Reference proteome</keyword>